<dbReference type="Pfam" id="PF03060">
    <property type="entry name" value="NMO"/>
    <property type="match status" value="1"/>
</dbReference>
<dbReference type="RefSeq" id="WP_098039293.1">
    <property type="nucleotide sequence ID" value="NZ_CWGJ01000028.1"/>
</dbReference>
<comment type="similarity">
    <text evidence="1">Belongs to the nitronate monooxygenase family. NMO class I subfamily.</text>
</comment>
<gene>
    <name evidence="6" type="ORF">ELAC_2105</name>
</gene>
<protein>
    <submittedName>
        <fullName evidence="6">Putative nitronate monooxygenase</fullName>
        <ecNumber evidence="6">1.13.12.16</ecNumber>
    </submittedName>
</protein>
<evidence type="ECO:0000256" key="4">
    <source>
        <dbReference type="ARBA" id="ARBA00023002"/>
    </source>
</evidence>
<keyword evidence="2" id="KW-0285">Flavoprotein</keyword>
<reference evidence="7" key="1">
    <citation type="submission" date="2015-06" db="EMBL/GenBank/DDBJ databases">
        <authorList>
            <person name="Bertelli C."/>
        </authorList>
    </citation>
    <scope>NUCLEOTIDE SEQUENCE [LARGE SCALE GENOMIC DNA]</scope>
    <source>
        <strain evidence="7">CRIB-30</strain>
    </source>
</reference>
<dbReference type="PANTHER" id="PTHR42747">
    <property type="entry name" value="NITRONATE MONOOXYGENASE-RELATED"/>
    <property type="match status" value="1"/>
</dbReference>
<dbReference type="EC" id="1.13.12.16" evidence="6"/>
<dbReference type="GO" id="GO:0018580">
    <property type="term" value="F:nitronate monooxygenase activity"/>
    <property type="evidence" value="ECO:0007669"/>
    <property type="project" value="UniProtKB-EC"/>
</dbReference>
<keyword evidence="4 6" id="KW-0560">Oxidoreductase</keyword>
<dbReference type="InterPro" id="IPR013785">
    <property type="entry name" value="Aldolase_TIM"/>
</dbReference>
<dbReference type="AlphaFoldDB" id="A0A0H5DRT3"/>
<evidence type="ECO:0000256" key="1">
    <source>
        <dbReference type="ARBA" id="ARBA00009881"/>
    </source>
</evidence>
<evidence type="ECO:0000256" key="5">
    <source>
        <dbReference type="ARBA" id="ARBA00023033"/>
    </source>
</evidence>
<sequence>MAFKNVFTETVGVKLPIICGAMYPCSNPELVAAASEGGAIGIIQPLSLTYVWGYEFAAGLQYIRRLTKKPVGLNILLESSSKLYEKKMMGYVEEALKADIRFFITALGNPARLVEMVKPYGGIVYHDVTERKWAEKAMQAGVDGFICVNKRAGGHAGRLAPEELFREISSLNKPLVMAGGVSSPDDFRRALDMGYSAVQMGTRFIATTECKASREYKEAIVNANEKDIVLTERVTGIPLAVINTPYVQKMGTKAGLLARFLLRHRLTKKWMRMWYGVTALHDFKRIVKNEGSTKDFWQAGKSVEHIESVLSVKEVLDSFAANLPDQELVEK</sequence>
<keyword evidence="3" id="KW-0288">FMN</keyword>
<evidence type="ECO:0000256" key="2">
    <source>
        <dbReference type="ARBA" id="ARBA00022630"/>
    </source>
</evidence>
<evidence type="ECO:0000313" key="6">
    <source>
        <dbReference type="EMBL" id="CRX39426.1"/>
    </source>
</evidence>
<keyword evidence="7" id="KW-1185">Reference proteome</keyword>
<proteinExistence type="inferred from homology"/>
<keyword evidence="5 6" id="KW-0503">Monooxygenase</keyword>
<organism evidence="6 7">
    <name type="scientific">Estrella lausannensis</name>
    <dbReference type="NCBI Taxonomy" id="483423"/>
    <lineage>
        <taxon>Bacteria</taxon>
        <taxon>Pseudomonadati</taxon>
        <taxon>Chlamydiota</taxon>
        <taxon>Chlamydiia</taxon>
        <taxon>Parachlamydiales</taxon>
        <taxon>Candidatus Criblamydiaceae</taxon>
        <taxon>Estrella</taxon>
    </lineage>
</organism>
<dbReference type="Proteomes" id="UP000220251">
    <property type="component" value="Unassembled WGS sequence"/>
</dbReference>
<name>A0A0H5DRT3_9BACT</name>
<dbReference type="InterPro" id="IPR004136">
    <property type="entry name" value="NMO"/>
</dbReference>
<evidence type="ECO:0000313" key="7">
    <source>
        <dbReference type="Proteomes" id="UP000220251"/>
    </source>
</evidence>
<dbReference type="CDD" id="cd04730">
    <property type="entry name" value="NPD_like"/>
    <property type="match status" value="1"/>
</dbReference>
<accession>A0A0H5DRT3</accession>
<dbReference type="PANTHER" id="PTHR42747:SF4">
    <property type="entry name" value="BLR1330 PROTEIN"/>
    <property type="match status" value="1"/>
</dbReference>
<dbReference type="EMBL" id="CWGJ01000028">
    <property type="protein sequence ID" value="CRX39426.1"/>
    <property type="molecule type" value="Genomic_DNA"/>
</dbReference>
<dbReference type="Gene3D" id="3.20.20.70">
    <property type="entry name" value="Aldolase class I"/>
    <property type="match status" value="1"/>
</dbReference>
<dbReference type="OrthoDB" id="9778912at2"/>
<evidence type="ECO:0000256" key="3">
    <source>
        <dbReference type="ARBA" id="ARBA00022643"/>
    </source>
</evidence>
<dbReference type="SUPFAM" id="SSF51412">
    <property type="entry name" value="Inosine monophosphate dehydrogenase (IMPDH)"/>
    <property type="match status" value="1"/>
</dbReference>